<sequence length="468" mass="53793">MLRSLVQFVYICLSTSSCNSSFSSSNSINSGDSLLSGVERDFERPKISLTDLLQTTIEHFVEANSEKALHMADVNEEGPAHRVYKLVLTGGPCGGKTTSAQRLRTFFEDLGWRVYLVPECATILIGGGIKFSDFSKEQVNVFQKDLLQTLLSIEQVYFNQALLEQNKNVLVICDRGAMDPSAYMTKEDWLEVVNSIDLNEFELRDNRYDQIVHLVTAADGAEKFYTLSNNNARSEGIAEALCQEKMTRKAWVGHPYLDIIDNFECSSFEDKILKVIQVICDRVGVKYGDRLAKNTKKRKWLVDAIDESQFTQFLTFDVCHDYLVTQIDGLDVEVRLRKRGNGTKAIYTLTKCEKIHGEKNETKWQLTLRDYNSMLQNKDKDRCTLYKRRRCFNYGNHYFHIDTYIDPLPPACCGRPLHILETYTTIPEFNALPELPRFLDVQKEITGDKMYSMYRFSRLDATKLPYTK</sequence>
<organism evidence="1 2">
    <name type="scientific">Rhabditophanes sp. KR3021</name>
    <dbReference type="NCBI Taxonomy" id="114890"/>
    <lineage>
        <taxon>Eukaryota</taxon>
        <taxon>Metazoa</taxon>
        <taxon>Ecdysozoa</taxon>
        <taxon>Nematoda</taxon>
        <taxon>Chromadorea</taxon>
        <taxon>Rhabditida</taxon>
        <taxon>Tylenchina</taxon>
        <taxon>Panagrolaimomorpha</taxon>
        <taxon>Strongyloidoidea</taxon>
        <taxon>Alloionematidae</taxon>
        <taxon>Rhabditophanes</taxon>
    </lineage>
</organism>
<dbReference type="WBParaSite" id="RSKR_0001014400.1">
    <property type="protein sequence ID" value="RSKR_0001014400.1"/>
    <property type="gene ID" value="RSKR_0001014400"/>
</dbReference>
<reference evidence="2" key="1">
    <citation type="submission" date="2016-11" db="UniProtKB">
        <authorList>
            <consortium name="WormBaseParasite"/>
        </authorList>
    </citation>
    <scope>IDENTIFICATION</scope>
    <source>
        <strain evidence="2">KR3021</strain>
    </source>
</reference>
<evidence type="ECO:0000313" key="1">
    <source>
        <dbReference type="Proteomes" id="UP000095286"/>
    </source>
</evidence>
<accession>A0AC35UD82</accession>
<proteinExistence type="predicted"/>
<protein>
    <submittedName>
        <fullName evidence="2">AAA_28 domain-containing protein</fullName>
    </submittedName>
</protein>
<evidence type="ECO:0000313" key="2">
    <source>
        <dbReference type="WBParaSite" id="RSKR_0001014400.1"/>
    </source>
</evidence>
<dbReference type="Proteomes" id="UP000095286">
    <property type="component" value="Unplaced"/>
</dbReference>
<name>A0AC35UD82_9BILA</name>